<dbReference type="InterPro" id="IPR011659">
    <property type="entry name" value="WD40"/>
</dbReference>
<feature type="active site" description="Charge relay system" evidence="8">
    <location>
        <position position="751"/>
    </location>
</feature>
<name>A0A3N4MMN8_9BACT</name>
<dbReference type="InterPro" id="IPR011042">
    <property type="entry name" value="6-blade_b-propeller_TolB-like"/>
</dbReference>
<dbReference type="EMBL" id="RMBX01000006">
    <property type="protein sequence ID" value="RPD40869.1"/>
    <property type="molecule type" value="Genomic_DNA"/>
</dbReference>
<evidence type="ECO:0000256" key="7">
    <source>
        <dbReference type="PIRNR" id="PIRNR036421"/>
    </source>
</evidence>
<dbReference type="Pfam" id="PF26549">
    <property type="entry name" value="Tricorn_N"/>
    <property type="match status" value="1"/>
</dbReference>
<protein>
    <recommendedName>
        <fullName evidence="7">Tricorn protease homolog</fullName>
        <ecNumber evidence="7">3.4.21.-</ecNumber>
    </recommendedName>
</protein>
<gene>
    <name evidence="13" type="ORF">EG028_12675</name>
</gene>
<evidence type="ECO:0000256" key="10">
    <source>
        <dbReference type="SAM" id="SignalP"/>
    </source>
</evidence>
<evidence type="ECO:0000313" key="13">
    <source>
        <dbReference type="EMBL" id="RPD40869.1"/>
    </source>
</evidence>
<feature type="domain" description="Tail specific protease" evidence="11">
    <location>
        <begin position="879"/>
        <end position="1033"/>
    </location>
</feature>
<dbReference type="Gene3D" id="2.120.10.30">
    <property type="entry name" value="TolB, C-terminal domain"/>
    <property type="match status" value="1"/>
</dbReference>
<organism evidence="13 14">
    <name type="scientific">Chitinophaga barathri</name>
    <dbReference type="NCBI Taxonomy" id="1647451"/>
    <lineage>
        <taxon>Bacteria</taxon>
        <taxon>Pseudomonadati</taxon>
        <taxon>Bacteroidota</taxon>
        <taxon>Chitinophagia</taxon>
        <taxon>Chitinophagales</taxon>
        <taxon>Chitinophagaceae</taxon>
        <taxon>Chitinophaga</taxon>
    </lineage>
</organism>
<evidence type="ECO:0000256" key="4">
    <source>
        <dbReference type="ARBA" id="ARBA00022670"/>
    </source>
</evidence>
<evidence type="ECO:0000259" key="12">
    <source>
        <dbReference type="Pfam" id="PF14684"/>
    </source>
</evidence>
<dbReference type="GO" id="GO:0005737">
    <property type="term" value="C:cytoplasm"/>
    <property type="evidence" value="ECO:0007669"/>
    <property type="project" value="UniProtKB-SubCell"/>
</dbReference>
<dbReference type="InterPro" id="IPR005151">
    <property type="entry name" value="Tail-specific_protease"/>
</dbReference>
<dbReference type="PANTHER" id="PTHR43253">
    <property type="entry name" value="TRICORN PROTEASE HOMOLOG 2-RELATED"/>
    <property type="match status" value="1"/>
</dbReference>
<dbReference type="PANTHER" id="PTHR43253:SF1">
    <property type="entry name" value="TRICORN PROTEASE HOMOLOG 2-RELATED"/>
    <property type="match status" value="1"/>
</dbReference>
<keyword evidence="5 7" id="KW-0378">Hydrolase</keyword>
<evidence type="ECO:0000256" key="5">
    <source>
        <dbReference type="ARBA" id="ARBA00022801"/>
    </source>
</evidence>
<evidence type="ECO:0000259" key="11">
    <source>
        <dbReference type="Pfam" id="PF03572"/>
    </source>
</evidence>
<dbReference type="Proteomes" id="UP000279089">
    <property type="component" value="Unassembled WGS sequence"/>
</dbReference>
<feature type="site" description="Transition state stabilizer; via amide nitrogen" evidence="9">
    <location>
        <position position="967"/>
    </location>
</feature>
<dbReference type="InterPro" id="IPR036034">
    <property type="entry name" value="PDZ_sf"/>
</dbReference>
<dbReference type="SUPFAM" id="SSF82171">
    <property type="entry name" value="DPP6 N-terminal domain-like"/>
    <property type="match status" value="2"/>
</dbReference>
<dbReference type="Pfam" id="PF07676">
    <property type="entry name" value="PD40"/>
    <property type="match status" value="2"/>
</dbReference>
<dbReference type="Pfam" id="PF14684">
    <property type="entry name" value="Tricorn_C1"/>
    <property type="match status" value="1"/>
</dbReference>
<dbReference type="Gene3D" id="2.120.10.60">
    <property type="entry name" value="Tricorn protease N-terminal domain"/>
    <property type="match status" value="2"/>
</dbReference>
<dbReference type="InterPro" id="IPR028204">
    <property type="entry name" value="Tricorn_C1"/>
</dbReference>
<dbReference type="GO" id="GO:0006508">
    <property type="term" value="P:proteolysis"/>
    <property type="evidence" value="ECO:0007669"/>
    <property type="project" value="UniProtKB-UniRule"/>
</dbReference>
<evidence type="ECO:0000256" key="8">
    <source>
        <dbReference type="PIRSR" id="PIRSR036421-1"/>
    </source>
</evidence>
<dbReference type="SUPFAM" id="SSF69304">
    <property type="entry name" value="Tricorn protease N-terminal domain"/>
    <property type="match status" value="1"/>
</dbReference>
<feature type="signal peptide" evidence="10">
    <location>
        <begin position="1"/>
        <end position="22"/>
    </location>
</feature>
<keyword evidence="4 7" id="KW-0645">Protease</keyword>
<comment type="subcellular location">
    <subcellularLocation>
        <location evidence="1 7">Cytoplasm</location>
    </subcellularLocation>
</comment>
<feature type="domain" description="Tricorn protease C1" evidence="12">
    <location>
        <begin position="690"/>
        <end position="745"/>
    </location>
</feature>
<evidence type="ECO:0000256" key="6">
    <source>
        <dbReference type="ARBA" id="ARBA00022825"/>
    </source>
</evidence>
<dbReference type="PIRSF" id="PIRSF036421">
    <property type="entry name" value="Tricorn_protease"/>
    <property type="match status" value="1"/>
</dbReference>
<evidence type="ECO:0000256" key="1">
    <source>
        <dbReference type="ARBA" id="ARBA00004496"/>
    </source>
</evidence>
<comment type="caution">
    <text evidence="13">The sequence shown here is derived from an EMBL/GenBank/DDBJ whole genome shotgun (WGS) entry which is preliminary data.</text>
</comment>
<keyword evidence="3 7" id="KW-0963">Cytoplasm</keyword>
<keyword evidence="10" id="KW-0732">Signal</keyword>
<comment type="similarity">
    <text evidence="2 7">Belongs to the peptidase S41B family.</text>
</comment>
<sequence>MIPFKRLLPALCLLLSSLMASAADGPLWLRYPAISPDGKTIAFTYRGNLYKVSSAGGTATPLTMDGTNNCMPVWSRDGSSIAFAGNQAGNFDVYLIPSAGGEARRLTWHSADEFPYDFSVDKGVIFGAVRLDDPENRQFPSDALQELYQVPVSGGRVQQLLTTPAEDAKMSADGRFIIYHDRKGRENIWRKHQTSSIARDVWVYDSRTKSHRKLSPFVGEDRNPVWAGSDNFFYLSEKNGSFNVYRSSLSGNNEPQQVTFLKDHPVRFLSMGNGVLCFGYNGEIYVKTQDGNPVKVSVDISAAEKNDDETHVPFSDITEMTVSPSGKEIAFIMRGEVFAGSTEGNMIKRITRTPGAEAGLSFSPDGQRLLYAGERNGRWNIYQSEMIHPEERFFFNASSLKETTIINNDHENYQPQFSPDGKMIAFVEDRTTLKILNVASRQARTIAGPDQLYSRNDHDQYFEWSPDSRWLLIKYNGGGNGNDEVGIISATGNGKPVNLTRSGYSDSNPQWMMDGRMMIWQTDRNGLHSYANSSTRQDDVYALFFDRDLWKNFNLSKDEAALQKGLNTKSPQPAAAKETDIDWEGLELRKTRLTTHPSLLSSAVVSKEGETLYYLAKFERNYDLWSCNLRTKETKILLPLNISGASMQWDKDKKYIYLLAGGKVLRIDPAASKKESLSFSGEMAVNTAGERKEMFEHVWRRTKETFYTAGLHGVNWDALKTNYEKFLPYINNNYDFAELLNELLGELNVSHTGASFDDEMKDGDVTASLGVFYDLTYKGPGMAIKEVMKGGRLDDPAFKVTPGTVIEMIDGEKVSADKDFAAYLDRKAGKKILLGLREGNSTRQIQVKPVTPEKEFDLLYERWIKRNEAETDKLSNGQLGYVHLYRMNDGAYRRTYEEVLGKFPGRKGMVVDTRFNRGGDLASELIMFLSGKKIRENTTDRFLVYSEPAFRWTKPSIVLACEANYSDGHCFVHDYQVLKMGKLVGMPVPGSCTWMTGQTLHDNAMHFSVPTLGVKDLEGRYLENSQTQPDIEVMNTYDTVAAGRDQQLEAAIRALMKDINANR</sequence>
<feature type="chain" id="PRO_5018180639" description="Tricorn protease homolog" evidence="10">
    <location>
        <begin position="23"/>
        <end position="1063"/>
    </location>
</feature>
<dbReference type="Gene3D" id="3.30.750.44">
    <property type="match status" value="1"/>
</dbReference>
<dbReference type="InterPro" id="IPR029045">
    <property type="entry name" value="ClpP/crotonase-like_dom_sf"/>
</dbReference>
<evidence type="ECO:0000313" key="14">
    <source>
        <dbReference type="Proteomes" id="UP000279089"/>
    </source>
</evidence>
<dbReference type="AlphaFoldDB" id="A0A3N4MMN8"/>
<dbReference type="SUPFAM" id="SSF52096">
    <property type="entry name" value="ClpP/crotonase"/>
    <property type="match status" value="1"/>
</dbReference>
<accession>A0A3N4MMN8</accession>
<dbReference type="SUPFAM" id="SSF50156">
    <property type="entry name" value="PDZ domain-like"/>
    <property type="match status" value="1"/>
</dbReference>
<evidence type="ECO:0000256" key="9">
    <source>
        <dbReference type="PIRSR" id="PIRSR036421-3"/>
    </source>
</evidence>
<dbReference type="Pfam" id="PF03572">
    <property type="entry name" value="Peptidase_S41"/>
    <property type="match status" value="1"/>
</dbReference>
<dbReference type="InterPro" id="IPR012393">
    <property type="entry name" value="Tricorn_protease"/>
</dbReference>
<dbReference type="OrthoDB" id="9815657at2"/>
<dbReference type="RefSeq" id="WP_120516824.1">
    <property type="nucleotide sequence ID" value="NZ_QXZY01000007.1"/>
</dbReference>
<dbReference type="GO" id="GO:0008236">
    <property type="term" value="F:serine-type peptidase activity"/>
    <property type="evidence" value="ECO:0007669"/>
    <property type="project" value="UniProtKB-UniRule"/>
</dbReference>
<dbReference type="CDD" id="cd07562">
    <property type="entry name" value="Peptidase_S41_TRI"/>
    <property type="match status" value="1"/>
</dbReference>
<feature type="active site" description="Nucleophile" evidence="8">
    <location>
        <position position="966"/>
    </location>
</feature>
<dbReference type="Gene3D" id="3.90.226.10">
    <property type="entry name" value="2-enoyl-CoA Hydratase, Chain A, domain 1"/>
    <property type="match status" value="1"/>
</dbReference>
<dbReference type="Gene3D" id="2.30.42.10">
    <property type="match status" value="1"/>
</dbReference>
<reference evidence="14" key="1">
    <citation type="submission" date="2018-11" db="EMBL/GenBank/DDBJ databases">
        <title>Chitinophaga lutea sp.nov., isolate from arsenic contaminated soil.</title>
        <authorList>
            <person name="Zong Y."/>
        </authorList>
    </citation>
    <scope>NUCLEOTIDE SEQUENCE [LARGE SCALE GENOMIC DNA]</scope>
    <source>
        <strain evidence="14">YLT18</strain>
    </source>
</reference>
<keyword evidence="6 7" id="KW-0720">Serine protease</keyword>
<proteinExistence type="inferred from homology"/>
<feature type="active site" description="Charge relay system" evidence="8">
    <location>
        <position position="1023"/>
    </location>
</feature>
<dbReference type="EC" id="3.4.21.-" evidence="7"/>
<keyword evidence="14" id="KW-1185">Reference proteome</keyword>
<comment type="function">
    <text evidence="7">Degrades oligopeptides.</text>
</comment>
<evidence type="ECO:0000256" key="3">
    <source>
        <dbReference type="ARBA" id="ARBA00022490"/>
    </source>
</evidence>
<evidence type="ECO:0000256" key="2">
    <source>
        <dbReference type="ARBA" id="ARBA00008524"/>
    </source>
</evidence>